<protein>
    <submittedName>
        <fullName evidence="2">Uncharacterized protein</fullName>
    </submittedName>
</protein>
<name>A0A5S4FD24_9ACTN</name>
<comment type="caution">
    <text evidence="2">The sequence shown here is derived from an EMBL/GenBank/DDBJ whole genome shotgun (WGS) entry which is preliminary data.</text>
</comment>
<evidence type="ECO:0000256" key="1">
    <source>
        <dbReference type="SAM" id="MobiDB-lite"/>
    </source>
</evidence>
<sequence>MAAAVQMCDQAATVVSRLAWRERAFAVVEPRRQAPQPAVREPVNGFLGVDQGVANLAVTNDGAVLPGPIHGTAGIAFLRTGCGLAGHADRIAARNIAVRGVAGRAAVNQSHATGLPSARRDRESKALASIGGG</sequence>
<accession>A0A5S4FD24</accession>
<dbReference type="RefSeq" id="WP_138668706.1">
    <property type="nucleotide sequence ID" value="NZ_VCKY01000091.1"/>
</dbReference>
<organism evidence="2 3">
    <name type="scientific">Nonomuraea turkmeniaca</name>
    <dbReference type="NCBI Taxonomy" id="103838"/>
    <lineage>
        <taxon>Bacteria</taxon>
        <taxon>Bacillati</taxon>
        <taxon>Actinomycetota</taxon>
        <taxon>Actinomycetes</taxon>
        <taxon>Streptosporangiales</taxon>
        <taxon>Streptosporangiaceae</taxon>
        <taxon>Nonomuraea</taxon>
    </lineage>
</organism>
<evidence type="ECO:0000313" key="3">
    <source>
        <dbReference type="Proteomes" id="UP000309128"/>
    </source>
</evidence>
<keyword evidence="3" id="KW-1185">Reference proteome</keyword>
<gene>
    <name evidence="2" type="ORF">ETD86_25600</name>
</gene>
<proteinExistence type="predicted"/>
<reference evidence="2 3" key="1">
    <citation type="submission" date="2019-05" db="EMBL/GenBank/DDBJ databases">
        <title>Draft genome sequence of Nonomuraea turkmeniaca DSM 43926.</title>
        <authorList>
            <person name="Saricaoglu S."/>
            <person name="Isik K."/>
        </authorList>
    </citation>
    <scope>NUCLEOTIDE SEQUENCE [LARGE SCALE GENOMIC DNA]</scope>
    <source>
        <strain evidence="2 3">DSM 43926</strain>
    </source>
</reference>
<feature type="region of interest" description="Disordered" evidence="1">
    <location>
        <begin position="112"/>
        <end position="133"/>
    </location>
</feature>
<dbReference type="Proteomes" id="UP000309128">
    <property type="component" value="Unassembled WGS sequence"/>
</dbReference>
<dbReference type="EMBL" id="VCKY01000091">
    <property type="protein sequence ID" value="TMR16293.1"/>
    <property type="molecule type" value="Genomic_DNA"/>
</dbReference>
<evidence type="ECO:0000313" key="2">
    <source>
        <dbReference type="EMBL" id="TMR16293.1"/>
    </source>
</evidence>
<dbReference type="AlphaFoldDB" id="A0A5S4FD24"/>